<feature type="domain" description="Reverse transcriptase" evidence="1">
    <location>
        <begin position="93"/>
        <end position="280"/>
    </location>
</feature>
<dbReference type="InterPro" id="IPR043502">
    <property type="entry name" value="DNA/RNA_pol_sf"/>
</dbReference>
<proteinExistence type="predicted"/>
<dbReference type="PaxDb" id="4113-PGSC0003DMT400073888"/>
<dbReference type="OMA" id="LVCKIDI"/>
<dbReference type="Pfam" id="PF00078">
    <property type="entry name" value="RVT_1"/>
    <property type="match status" value="1"/>
</dbReference>
<evidence type="ECO:0000259" key="1">
    <source>
        <dbReference type="PROSITE" id="PS50878"/>
    </source>
</evidence>
<reference evidence="2" key="2">
    <citation type="submission" date="2015-06" db="UniProtKB">
        <authorList>
            <consortium name="EnsemblPlants"/>
        </authorList>
    </citation>
    <scope>IDENTIFICATION</scope>
    <source>
        <strain evidence="2">DM1-3 516 R44</strain>
    </source>
</reference>
<protein>
    <submittedName>
        <fullName evidence="2">Non-LTR retroelement reverse transcriptase</fullName>
    </submittedName>
</protein>
<dbReference type="Gramene" id="PGSC0003DMT400073888">
    <property type="protein sequence ID" value="PGSC0003DMT400073888"/>
    <property type="gene ID" value="PGSC0003DMG400028711"/>
</dbReference>
<dbReference type="PANTHER" id="PTHR46890">
    <property type="entry name" value="NON-LTR RETROLELEMENT REVERSE TRANSCRIPTASE-LIKE PROTEIN-RELATED"/>
    <property type="match status" value="1"/>
</dbReference>
<evidence type="ECO:0000313" key="3">
    <source>
        <dbReference type="Proteomes" id="UP000011115"/>
    </source>
</evidence>
<dbReference type="InterPro" id="IPR052343">
    <property type="entry name" value="Retrotransposon-Effector_Assoc"/>
</dbReference>
<name>M1CSU0_SOLTU</name>
<keyword evidence="3" id="KW-1185">Reference proteome</keyword>
<dbReference type="PANTHER" id="PTHR46890:SF34">
    <property type="entry name" value="REVERSE TRANSCRIPTASE DOMAIN-CONTAINING PROTEIN"/>
    <property type="match status" value="1"/>
</dbReference>
<dbReference type="HOGENOM" id="CLU_000680_6_2_1"/>
<dbReference type="Proteomes" id="UP000011115">
    <property type="component" value="Unassembled WGS sequence"/>
</dbReference>
<dbReference type="AlphaFoldDB" id="M1CSU0"/>
<organism evidence="2 3">
    <name type="scientific">Solanum tuberosum</name>
    <name type="common">Potato</name>
    <dbReference type="NCBI Taxonomy" id="4113"/>
    <lineage>
        <taxon>Eukaryota</taxon>
        <taxon>Viridiplantae</taxon>
        <taxon>Streptophyta</taxon>
        <taxon>Embryophyta</taxon>
        <taxon>Tracheophyta</taxon>
        <taxon>Spermatophyta</taxon>
        <taxon>Magnoliopsida</taxon>
        <taxon>eudicotyledons</taxon>
        <taxon>Gunneridae</taxon>
        <taxon>Pentapetalae</taxon>
        <taxon>asterids</taxon>
        <taxon>lamiids</taxon>
        <taxon>Solanales</taxon>
        <taxon>Solanaceae</taxon>
        <taxon>Solanoideae</taxon>
        <taxon>Solaneae</taxon>
        <taxon>Solanum</taxon>
    </lineage>
</organism>
<evidence type="ECO:0000313" key="2">
    <source>
        <dbReference type="EnsemblPlants" id="PGSC0003DMT400073888"/>
    </source>
</evidence>
<sequence length="280" mass="31268">MEIAEEAVQFFQKQFMQERDSTDHSLLAHVPALINEEENATLGAIPNSEEVKNAVFKLNGDSAGGPVGFLENFINHVGTLLVQTADIVRTVRDFFAANSLPKSITHTNLVLIPKKSNVQSFSDMRPISLSSFVNKIFSSIIHDRLQDILPKIISSNQSGFVKGRSIIENVLLTQELISYISKRGKPSNVVIKLDMAKAYDRVSCFFLMKILRKMGFSNKVVDLIWRLITNNYYSVIINGQPHGFFHSTRGVKQGDPLFPALFILSAEVLTRALNLIMASL</sequence>
<dbReference type="InterPro" id="IPR000477">
    <property type="entry name" value="RT_dom"/>
</dbReference>
<reference evidence="3" key="1">
    <citation type="journal article" date="2011" name="Nature">
        <title>Genome sequence and analysis of the tuber crop potato.</title>
        <authorList>
            <consortium name="The Potato Genome Sequencing Consortium"/>
        </authorList>
    </citation>
    <scope>NUCLEOTIDE SEQUENCE [LARGE SCALE GENOMIC DNA]</scope>
    <source>
        <strain evidence="3">cv. DM1-3 516 R44</strain>
    </source>
</reference>
<dbReference type="EnsemblPlants" id="PGSC0003DMT400073888">
    <property type="protein sequence ID" value="PGSC0003DMT400073888"/>
    <property type="gene ID" value="PGSC0003DMG400028711"/>
</dbReference>
<dbReference type="SUPFAM" id="SSF56672">
    <property type="entry name" value="DNA/RNA polymerases"/>
    <property type="match status" value="1"/>
</dbReference>
<dbReference type="PROSITE" id="PS50878">
    <property type="entry name" value="RT_POL"/>
    <property type="match status" value="1"/>
</dbReference>
<accession>M1CSU0</accession>
<dbReference type="eggNOG" id="KOG1075">
    <property type="taxonomic scope" value="Eukaryota"/>
</dbReference>
<dbReference type="STRING" id="4113.M1CSU0"/>
<dbReference type="InParanoid" id="M1CSU0"/>
<dbReference type="CDD" id="cd01650">
    <property type="entry name" value="RT_nLTR_like"/>
    <property type="match status" value="1"/>
</dbReference>